<accession>A0A4Y8CPA5</accession>
<reference evidence="1 2" key="1">
    <citation type="submission" date="2017-11" db="EMBL/GenBank/DDBJ databases">
        <title>Comparative genomics of Botrytis spp.</title>
        <authorList>
            <person name="Valero-Jimenez C.A."/>
            <person name="Tapia P."/>
            <person name="Veloso J."/>
            <person name="Silva-Moreno E."/>
            <person name="Staats M."/>
            <person name="Valdes J.H."/>
            <person name="Van Kan J.A.L."/>
        </authorList>
    </citation>
    <scope>NUCLEOTIDE SEQUENCE [LARGE SCALE GENOMIC DNA]</scope>
    <source>
        <strain evidence="1 2">MUCL2830</strain>
    </source>
</reference>
<keyword evidence="2" id="KW-1185">Reference proteome</keyword>
<comment type="caution">
    <text evidence="1">The sequence shown here is derived from an EMBL/GenBank/DDBJ whole genome shotgun (WGS) entry which is preliminary data.</text>
</comment>
<dbReference type="Proteomes" id="UP000297299">
    <property type="component" value="Unassembled WGS sequence"/>
</dbReference>
<dbReference type="AlphaFoldDB" id="A0A4Y8CPA5"/>
<organism evidence="1 2">
    <name type="scientific">Botryotinia calthae</name>
    <dbReference type="NCBI Taxonomy" id="38488"/>
    <lineage>
        <taxon>Eukaryota</taxon>
        <taxon>Fungi</taxon>
        <taxon>Dikarya</taxon>
        <taxon>Ascomycota</taxon>
        <taxon>Pezizomycotina</taxon>
        <taxon>Leotiomycetes</taxon>
        <taxon>Helotiales</taxon>
        <taxon>Sclerotiniaceae</taxon>
        <taxon>Botryotinia</taxon>
    </lineage>
</organism>
<dbReference type="EMBL" id="PHWZ01000496">
    <property type="protein sequence ID" value="TEY38117.1"/>
    <property type="molecule type" value="Genomic_DNA"/>
</dbReference>
<protein>
    <submittedName>
        <fullName evidence="1">Uncharacterized protein</fullName>
    </submittedName>
</protein>
<proteinExistence type="predicted"/>
<sequence>MANRQQDEAVTEAIPSISVHTTFSQNLKNHHDLVQPKHTDAQELILISPDENAVTQQYEHDVQLVSDVCEKEGSQEPVHDTQNDLSL</sequence>
<gene>
    <name evidence="1" type="ORF">BOTCAL_0497g00070</name>
</gene>
<evidence type="ECO:0000313" key="2">
    <source>
        <dbReference type="Proteomes" id="UP000297299"/>
    </source>
</evidence>
<name>A0A4Y8CPA5_9HELO</name>
<evidence type="ECO:0000313" key="1">
    <source>
        <dbReference type="EMBL" id="TEY38117.1"/>
    </source>
</evidence>